<evidence type="ECO:0000313" key="1">
    <source>
        <dbReference type="EMBL" id="BDS09564.1"/>
    </source>
</evidence>
<evidence type="ECO:0000313" key="2">
    <source>
        <dbReference type="Proteomes" id="UP001060919"/>
    </source>
</evidence>
<organism evidence="1 2">
    <name type="scientific">Aureispira anguillae</name>
    <dbReference type="NCBI Taxonomy" id="2864201"/>
    <lineage>
        <taxon>Bacteria</taxon>
        <taxon>Pseudomonadati</taxon>
        <taxon>Bacteroidota</taxon>
        <taxon>Saprospiria</taxon>
        <taxon>Saprospirales</taxon>
        <taxon>Saprospiraceae</taxon>
        <taxon>Aureispira</taxon>
    </lineage>
</organism>
<keyword evidence="2" id="KW-1185">Reference proteome</keyword>
<proteinExistence type="predicted"/>
<accession>A0A915VMR1</accession>
<protein>
    <submittedName>
        <fullName evidence="1">Uncharacterized protein</fullName>
    </submittedName>
</protein>
<gene>
    <name evidence="1" type="ORF">AsAng_0002680</name>
</gene>
<reference evidence="1" key="1">
    <citation type="submission" date="2022-09" db="EMBL/GenBank/DDBJ databases">
        <title>Aureispira anguillicida sp. nov., isolated from Leptocephalus of Japanese eel Anguilla japonica.</title>
        <authorList>
            <person name="Yuasa K."/>
            <person name="Mekata T."/>
            <person name="Ikunari K."/>
        </authorList>
    </citation>
    <scope>NUCLEOTIDE SEQUENCE</scope>
    <source>
        <strain evidence="1">EL160426</strain>
    </source>
</reference>
<name>A0A915VMR1_9BACT</name>
<sequence length="32" mass="3613">MKLLEALEIAFEIKAQECRHETVGIPREATVS</sequence>
<dbReference type="EMBL" id="AP026867">
    <property type="protein sequence ID" value="BDS09564.1"/>
    <property type="molecule type" value="Genomic_DNA"/>
</dbReference>
<dbReference type="Proteomes" id="UP001060919">
    <property type="component" value="Chromosome"/>
</dbReference>
<dbReference type="AlphaFoldDB" id="A0A915VMR1"/>
<dbReference type="KEGG" id="aup:AsAng_0002680"/>